<proteinExistence type="predicted"/>
<accession>A0A2S6FHI9</accession>
<evidence type="ECO:0000313" key="1">
    <source>
        <dbReference type="EMBL" id="PPK36882.1"/>
    </source>
</evidence>
<dbReference type="AlphaFoldDB" id="A0A2S6FHI9"/>
<organism evidence="1 2">
    <name type="scientific">Pseudomonas laurylsulfatiphila</name>
    <dbReference type="NCBI Taxonomy" id="2011015"/>
    <lineage>
        <taxon>Bacteria</taxon>
        <taxon>Pseudomonadati</taxon>
        <taxon>Pseudomonadota</taxon>
        <taxon>Gammaproteobacteria</taxon>
        <taxon>Pseudomonadales</taxon>
        <taxon>Pseudomonadaceae</taxon>
        <taxon>Pseudomonas</taxon>
    </lineage>
</organism>
<dbReference type="EMBL" id="NIRS01000005">
    <property type="protein sequence ID" value="PPK36882.1"/>
    <property type="molecule type" value="Genomic_DNA"/>
</dbReference>
<comment type="caution">
    <text evidence="1">The sequence shown here is derived from an EMBL/GenBank/DDBJ whole genome shotgun (WGS) entry which is preliminary data.</text>
</comment>
<name>A0A2S6FHI9_9PSED</name>
<protein>
    <submittedName>
        <fullName evidence="1">Uncharacterized protein</fullName>
    </submittedName>
</protein>
<dbReference type="Proteomes" id="UP000238541">
    <property type="component" value="Unassembled WGS sequence"/>
</dbReference>
<gene>
    <name evidence="1" type="ORF">CD175_18725</name>
</gene>
<evidence type="ECO:0000313" key="2">
    <source>
        <dbReference type="Proteomes" id="UP000238541"/>
    </source>
</evidence>
<keyword evidence="2" id="KW-1185">Reference proteome</keyword>
<reference evidence="2" key="1">
    <citation type="submission" date="2017-06" db="EMBL/GenBank/DDBJ databases">
        <authorList>
            <person name="Furmanczyk E.M."/>
        </authorList>
    </citation>
    <scope>NUCLEOTIDE SEQUENCE [LARGE SCALE GENOMIC DNA]</scope>
    <source>
        <strain evidence="2">AP3_16</strain>
    </source>
</reference>
<sequence>MVLLHSTGATWAARPRWKMGPAWRSHQDGEPLGACATLLEQAPRGRLRYLDRVTVLLGFPHVHYWMLPWQAGLYSQADWQSYARASFNQQTGIDPLPWQVQVAHAGFGHSCLAVAIPLDLLEDLRTLFKLKALPLGTCAPLLTAALQHYRIQLPGDCVLAVPETSALGCVYMQHGAISQVCLIHTAPDSLLSDNLFTANLLVEQHAPASFVATPRPIEPPEHWLGPPHPWLMEPAP</sequence>